<evidence type="ECO:0000313" key="7">
    <source>
        <dbReference type="EMBL" id="SHE38904.1"/>
    </source>
</evidence>
<dbReference type="Gene3D" id="3.30.70.1490">
    <property type="entry name" value="Cysteine protease Prp"/>
    <property type="match status" value="1"/>
</dbReference>
<dbReference type="GO" id="GO:0008234">
    <property type="term" value="F:cysteine-type peptidase activity"/>
    <property type="evidence" value="ECO:0007669"/>
    <property type="project" value="UniProtKB-KW"/>
</dbReference>
<proteinExistence type="inferred from homology"/>
<dbReference type="OrthoDB" id="48998at2"/>
<accession>A0A1M4T3C3</accession>
<evidence type="ECO:0000313" key="8">
    <source>
        <dbReference type="Proteomes" id="UP000184128"/>
    </source>
</evidence>
<gene>
    <name evidence="7" type="ORF">SAMN02745249_00349</name>
</gene>
<dbReference type="InterPro" id="IPR007422">
    <property type="entry name" value="Peptidase_Prp"/>
</dbReference>
<dbReference type="STRING" id="1121025.SAMN02745249_00349"/>
<evidence type="ECO:0000256" key="3">
    <source>
        <dbReference type="ARBA" id="ARBA00022801"/>
    </source>
</evidence>
<dbReference type="PANTHER" id="PTHR39178:SF1">
    <property type="entry name" value="RIBOSOMAL-PROCESSING CYSTEINE PROTEASE PRP"/>
    <property type="match status" value="1"/>
</dbReference>
<dbReference type="GO" id="GO:0006508">
    <property type="term" value="P:proteolysis"/>
    <property type="evidence" value="ECO:0007669"/>
    <property type="project" value="UniProtKB-KW"/>
</dbReference>
<keyword evidence="3" id="KW-0378">Hydrolase</keyword>
<dbReference type="SUPFAM" id="SSF118010">
    <property type="entry name" value="TM1457-like"/>
    <property type="match status" value="1"/>
</dbReference>
<protein>
    <recommendedName>
        <fullName evidence="6">Ribosomal processing cysteine protease Prp</fullName>
    </recommendedName>
</protein>
<dbReference type="GO" id="GO:0042254">
    <property type="term" value="P:ribosome biogenesis"/>
    <property type="evidence" value="ECO:0007669"/>
    <property type="project" value="UniProtKB-KW"/>
</dbReference>
<organism evidence="7 8">
    <name type="scientific">Atopostipes suicloacalis DSM 15692</name>
    <dbReference type="NCBI Taxonomy" id="1121025"/>
    <lineage>
        <taxon>Bacteria</taxon>
        <taxon>Bacillati</taxon>
        <taxon>Bacillota</taxon>
        <taxon>Bacilli</taxon>
        <taxon>Lactobacillales</taxon>
        <taxon>Carnobacteriaceae</taxon>
        <taxon>Atopostipes</taxon>
    </lineage>
</organism>
<dbReference type="RefSeq" id="WP_073295351.1">
    <property type="nucleotide sequence ID" value="NZ_FQUF01000004.1"/>
</dbReference>
<keyword evidence="4" id="KW-0788">Thiol protease</keyword>
<evidence type="ECO:0000256" key="4">
    <source>
        <dbReference type="ARBA" id="ARBA00022807"/>
    </source>
</evidence>
<evidence type="ECO:0000256" key="2">
    <source>
        <dbReference type="ARBA" id="ARBA00022670"/>
    </source>
</evidence>
<keyword evidence="8" id="KW-1185">Reference proteome</keyword>
<dbReference type="InterPro" id="IPR036764">
    <property type="entry name" value="Peptidase_Prp_sf"/>
</dbReference>
<sequence length="113" mass="12473">MIYAHFIKQNNQINQFSLSGHAESGPEGQDLVCSAASALAIGTTNNLNRIAQVEPKVDANEEEGGFLEVILPEDLDEKQKEHAEILLQSLYYSLLDIQETYGDFISVTQQSMG</sequence>
<evidence type="ECO:0000256" key="1">
    <source>
        <dbReference type="ARBA" id="ARBA00022517"/>
    </source>
</evidence>
<name>A0A1M4T3C3_9LACT</name>
<evidence type="ECO:0000256" key="6">
    <source>
        <dbReference type="ARBA" id="ARBA00044538"/>
    </source>
</evidence>
<keyword evidence="2" id="KW-0645">Protease</keyword>
<dbReference type="CDD" id="cd16332">
    <property type="entry name" value="Prp-like"/>
    <property type="match status" value="1"/>
</dbReference>
<reference evidence="7 8" key="1">
    <citation type="submission" date="2016-11" db="EMBL/GenBank/DDBJ databases">
        <authorList>
            <person name="Jaros S."/>
            <person name="Januszkiewicz K."/>
            <person name="Wedrychowicz H."/>
        </authorList>
    </citation>
    <scope>NUCLEOTIDE SEQUENCE [LARGE SCALE GENOMIC DNA]</scope>
    <source>
        <strain evidence="7 8">DSM 15692</strain>
    </source>
</reference>
<dbReference type="PANTHER" id="PTHR39178">
    <property type="entry name" value="HYPOTHETICAL RIBOSOME-ASSOCIATED PROTEIN"/>
    <property type="match status" value="1"/>
</dbReference>
<dbReference type="Pfam" id="PF04327">
    <property type="entry name" value="Peptidase_Prp"/>
    <property type="match status" value="1"/>
</dbReference>
<dbReference type="Proteomes" id="UP000184128">
    <property type="component" value="Unassembled WGS sequence"/>
</dbReference>
<dbReference type="EMBL" id="FQUF01000004">
    <property type="protein sequence ID" value="SHE38904.1"/>
    <property type="molecule type" value="Genomic_DNA"/>
</dbReference>
<comment type="similarity">
    <text evidence="5">Belongs to the Prp family.</text>
</comment>
<evidence type="ECO:0000256" key="5">
    <source>
        <dbReference type="ARBA" id="ARBA00044503"/>
    </source>
</evidence>
<dbReference type="AlphaFoldDB" id="A0A1M4T3C3"/>
<keyword evidence="1" id="KW-0690">Ribosome biogenesis</keyword>